<feature type="region of interest" description="Disordered" evidence="3">
    <location>
        <begin position="33"/>
        <end position="53"/>
    </location>
</feature>
<dbReference type="Gene3D" id="2.40.420.20">
    <property type="match status" value="1"/>
</dbReference>
<evidence type="ECO:0000313" key="6">
    <source>
        <dbReference type="Proteomes" id="UP000236752"/>
    </source>
</evidence>
<dbReference type="EMBL" id="FNUZ01000002">
    <property type="protein sequence ID" value="SEF93938.1"/>
    <property type="molecule type" value="Genomic_DNA"/>
</dbReference>
<dbReference type="GO" id="GO:1990281">
    <property type="term" value="C:efflux pump complex"/>
    <property type="evidence" value="ECO:0007669"/>
    <property type="project" value="TreeGrafter"/>
</dbReference>
<evidence type="ECO:0000256" key="3">
    <source>
        <dbReference type="SAM" id="MobiDB-lite"/>
    </source>
</evidence>
<dbReference type="Gene3D" id="2.40.30.170">
    <property type="match status" value="1"/>
</dbReference>
<evidence type="ECO:0000256" key="2">
    <source>
        <dbReference type="SAM" id="Coils"/>
    </source>
</evidence>
<name>A0A1H5W3N3_9RHOB</name>
<sequence>MRIVPLITAIVVALILYGVVLKRDEVMAFATGTAPAEQTEQGTEGDTPVETAEAEAEKPAAEAKVRVMAMKSTAQLVDTQIILRGETEAMREVDVMAETAGKVISEPLRKGAFVQEGELLCKLDPGTRQTSLAEAEAAYANALAGVPEAQARVPEAEARLAEANAALSEAKINETAASRLSEGGFASETRVAAATAQLRSSEAAVVSAQAGVEAAKAGLESAQAAIQAAEAGVARAKDDIAKLDIKAPFAGLLETDTAELGALLTAGGHCASILQLDPIKLVGFVPETQVGKIAVGSPAGARFTDGSTITGRVSFVSRRADALTRTFRVEINVPNTALQISAGQTVEIGIQAEGAPAHLVPQSALTLNDQGDIGVRTVSDDMTAQFMGVTILRDTQEGMLVADLPETVNIITVGQEFVTDGVPVIPSYEDVLQ</sequence>
<dbReference type="PANTHER" id="PTHR30469:SF29">
    <property type="entry name" value="BLR2860 PROTEIN"/>
    <property type="match status" value="1"/>
</dbReference>
<evidence type="ECO:0000259" key="4">
    <source>
        <dbReference type="Pfam" id="PF25954"/>
    </source>
</evidence>
<dbReference type="Gene3D" id="1.10.287.470">
    <property type="entry name" value="Helix hairpin bin"/>
    <property type="match status" value="3"/>
</dbReference>
<organism evidence="5 6">
    <name type="scientific">Thalassococcus halodurans</name>
    <dbReference type="NCBI Taxonomy" id="373675"/>
    <lineage>
        <taxon>Bacteria</taxon>
        <taxon>Pseudomonadati</taxon>
        <taxon>Pseudomonadota</taxon>
        <taxon>Alphaproteobacteria</taxon>
        <taxon>Rhodobacterales</taxon>
        <taxon>Roseobacteraceae</taxon>
        <taxon>Thalassococcus</taxon>
    </lineage>
</organism>
<dbReference type="SUPFAM" id="SSF111369">
    <property type="entry name" value="HlyD-like secretion proteins"/>
    <property type="match status" value="2"/>
</dbReference>
<accession>A0A1H5W3N3</accession>
<feature type="domain" description="CusB-like beta-barrel" evidence="4">
    <location>
        <begin position="285"/>
        <end position="353"/>
    </location>
</feature>
<gene>
    <name evidence="5" type="ORF">SAMN04488045_1292</name>
</gene>
<proteinExistence type="inferred from homology"/>
<dbReference type="OrthoDB" id="9806939at2"/>
<dbReference type="Proteomes" id="UP000236752">
    <property type="component" value="Unassembled WGS sequence"/>
</dbReference>
<evidence type="ECO:0000256" key="1">
    <source>
        <dbReference type="ARBA" id="ARBA00009477"/>
    </source>
</evidence>
<evidence type="ECO:0000313" key="5">
    <source>
        <dbReference type="EMBL" id="SEF93938.1"/>
    </source>
</evidence>
<keyword evidence="2" id="KW-0175">Coiled coil</keyword>
<feature type="coiled-coil region" evidence="2">
    <location>
        <begin position="146"/>
        <end position="173"/>
    </location>
</feature>
<dbReference type="PANTHER" id="PTHR30469">
    <property type="entry name" value="MULTIDRUG RESISTANCE PROTEIN MDTA"/>
    <property type="match status" value="1"/>
</dbReference>
<feature type="coiled-coil region" evidence="2">
    <location>
        <begin position="219"/>
        <end position="246"/>
    </location>
</feature>
<dbReference type="Pfam" id="PF25954">
    <property type="entry name" value="Beta-barrel_RND_2"/>
    <property type="match status" value="1"/>
</dbReference>
<keyword evidence="6" id="KW-1185">Reference proteome</keyword>
<dbReference type="GO" id="GO:0015562">
    <property type="term" value="F:efflux transmembrane transporter activity"/>
    <property type="evidence" value="ECO:0007669"/>
    <property type="project" value="TreeGrafter"/>
</dbReference>
<comment type="similarity">
    <text evidence="1">Belongs to the membrane fusion protein (MFP) (TC 8.A.1) family.</text>
</comment>
<dbReference type="RefSeq" id="WP_103909651.1">
    <property type="nucleotide sequence ID" value="NZ_FNUZ01000002.1"/>
</dbReference>
<dbReference type="Gene3D" id="2.40.50.100">
    <property type="match status" value="2"/>
</dbReference>
<reference evidence="5 6" key="1">
    <citation type="submission" date="2016-10" db="EMBL/GenBank/DDBJ databases">
        <authorList>
            <person name="de Groot N.N."/>
        </authorList>
    </citation>
    <scope>NUCLEOTIDE SEQUENCE [LARGE SCALE GENOMIC DNA]</scope>
    <source>
        <strain evidence="5 6">DSM 26915</strain>
    </source>
</reference>
<dbReference type="InterPro" id="IPR058792">
    <property type="entry name" value="Beta-barrel_RND_2"/>
</dbReference>
<dbReference type="InterPro" id="IPR006143">
    <property type="entry name" value="RND_pump_MFP"/>
</dbReference>
<dbReference type="NCBIfam" id="TIGR01730">
    <property type="entry name" value="RND_mfp"/>
    <property type="match status" value="1"/>
</dbReference>
<protein>
    <submittedName>
        <fullName evidence="5">Membrane fusion protein, multidrug efflux system</fullName>
    </submittedName>
</protein>
<dbReference type="AlphaFoldDB" id="A0A1H5W3N3"/>